<reference evidence="2" key="2">
    <citation type="journal article" date="2016" name="Genome Announc.">
        <title>Draft Genome Sequences of Two Novel Amoeba-Resistant Intranuclear Bacteria, 'Candidatus Berkiella cookevillensis' and 'Candidatus Berkiella aquae'.</title>
        <authorList>
            <person name="Mehari Y.T."/>
            <person name="Arivett B.A."/>
            <person name="Farone A.L."/>
            <person name="Gunderson J.H."/>
            <person name="Farone M.B."/>
        </authorList>
    </citation>
    <scope>NUCLEOTIDE SEQUENCE</scope>
    <source>
        <strain evidence="2">HT99</strain>
    </source>
</reference>
<evidence type="ECO:0000313" key="3">
    <source>
        <dbReference type="Proteomes" id="UP000051497"/>
    </source>
</evidence>
<dbReference type="STRING" id="295108.HT99x_02589"/>
<comment type="caution">
    <text evidence="1">The sequence shown here is derived from an EMBL/GenBank/DDBJ whole genome shotgun (WGS) entry which is preliminary data.</text>
</comment>
<proteinExistence type="predicted"/>
<organism evidence="1">
    <name type="scientific">Candidatus Berkiella aquae</name>
    <dbReference type="NCBI Taxonomy" id="295108"/>
    <lineage>
        <taxon>Bacteria</taxon>
        <taxon>Pseudomonadati</taxon>
        <taxon>Pseudomonadota</taxon>
        <taxon>Gammaproteobacteria</taxon>
        <taxon>Candidatus Berkiellales</taxon>
        <taxon>Candidatus Berkiellaceae</taxon>
        <taxon>Candidatus Berkiella</taxon>
    </lineage>
</organism>
<dbReference type="InterPro" id="IPR036514">
    <property type="entry name" value="SGNH_hydro_sf"/>
</dbReference>
<keyword evidence="3" id="KW-1185">Reference proteome</keyword>
<dbReference type="AlphaFoldDB" id="A0A0Q9YW50"/>
<sequence>MKKSVFEKHPRLTLAGVLLLFGLAGIAGLELAAGSLFGLGHPVIYESHPVYGYRPEPNQFVARNKNDVVKINNLGLRANQDWDLNQPQHKILFLGDSVTYGGSYIHNDQLFSSLAIKSFAGYESGNAGVNGWGVDNVYALVKEMHFLPADVYVSVFPEGDFYRGLTRIGGQPFWTKKPRFALEELFHYFIYKIQQRQVPPIHFYEMTTAQRTHIANLAVRNLKALDEYLKSEGKTHLIYISPSRSQILKTQTEDLALKQLFQDHKLHVVYLKDRLQSIPASQAAAYFHDEIHLSIAGHQQWAALIEPDLKQALLAQEQLSYENKNS</sequence>
<reference evidence="2" key="3">
    <citation type="submission" date="2021-06" db="EMBL/GenBank/DDBJ databases">
        <title>Genomic Description and Analysis of Intracellular Bacteria, Candidatus Berkiella cookevillensis and Candidatus Berkiella aquae.</title>
        <authorList>
            <person name="Kidane D.T."/>
            <person name="Mehari Y.T."/>
            <person name="Rice F.C."/>
            <person name="Arivett B.A."/>
            <person name="Farone A.L."/>
            <person name="Berk S.G."/>
            <person name="Farone M.B."/>
        </authorList>
    </citation>
    <scope>NUCLEOTIDE SEQUENCE</scope>
    <source>
        <strain evidence="2">HT99</strain>
    </source>
</reference>
<dbReference type="EMBL" id="LKAJ02000001">
    <property type="protein sequence ID" value="MCS5712294.1"/>
    <property type="molecule type" value="Genomic_DNA"/>
</dbReference>
<dbReference type="Gene3D" id="3.40.50.1110">
    <property type="entry name" value="SGNH hydrolase"/>
    <property type="match status" value="1"/>
</dbReference>
<evidence type="ECO:0000313" key="2">
    <source>
        <dbReference type="EMBL" id="MCS5712294.1"/>
    </source>
</evidence>
<reference evidence="1" key="1">
    <citation type="submission" date="2015-09" db="EMBL/GenBank/DDBJ databases">
        <title>Draft Genome Sequences of Two Novel Amoeba-resistant Intranuclear Bacteria, Candidatus Berkiella cookevillensis and Candidatus Berkiella aquae.</title>
        <authorList>
            <person name="Mehari Y.T."/>
            <person name="Arivett B.A."/>
            <person name="Farone A.L."/>
            <person name="Gunderson J.H."/>
            <person name="Farone M.B."/>
        </authorList>
    </citation>
    <scope>NUCLEOTIDE SEQUENCE [LARGE SCALE GENOMIC DNA]</scope>
    <source>
        <strain evidence="1">HT99</strain>
    </source>
</reference>
<dbReference type="GO" id="GO:0016788">
    <property type="term" value="F:hydrolase activity, acting on ester bonds"/>
    <property type="evidence" value="ECO:0007669"/>
    <property type="project" value="UniProtKB-ARBA"/>
</dbReference>
<dbReference type="RefSeq" id="WP_075067192.1">
    <property type="nucleotide sequence ID" value="NZ_LKAJ02000001.1"/>
</dbReference>
<dbReference type="EMBL" id="LKAJ01000013">
    <property type="protein sequence ID" value="KRG20339.1"/>
    <property type="molecule type" value="Genomic_DNA"/>
</dbReference>
<keyword evidence="2" id="KW-0378">Hydrolase</keyword>
<protein>
    <submittedName>
        <fullName evidence="2">SGNH/GDSL hydrolase family protein</fullName>
    </submittedName>
</protein>
<dbReference type="OrthoDB" id="8477981at2"/>
<dbReference type="SUPFAM" id="SSF52266">
    <property type="entry name" value="SGNH hydrolase"/>
    <property type="match status" value="1"/>
</dbReference>
<dbReference type="CDD" id="cd00229">
    <property type="entry name" value="SGNH_hydrolase"/>
    <property type="match status" value="1"/>
</dbReference>
<evidence type="ECO:0000313" key="1">
    <source>
        <dbReference type="EMBL" id="KRG20339.1"/>
    </source>
</evidence>
<name>A0A0Q9YW50_9GAMM</name>
<dbReference type="Proteomes" id="UP000051497">
    <property type="component" value="Unassembled WGS sequence"/>
</dbReference>
<accession>A0A0Q9YW50</accession>
<gene>
    <name evidence="2" type="ORF">HT99x_012705</name>
    <name evidence="1" type="ORF">HT99x_02589</name>
</gene>